<evidence type="ECO:0000313" key="1">
    <source>
        <dbReference type="EMBL" id="SEA97597.1"/>
    </source>
</evidence>
<organism evidence="1 2">
    <name type="scientific">Trichococcus collinsii</name>
    <dbReference type="NCBI Taxonomy" id="157076"/>
    <lineage>
        <taxon>Bacteria</taxon>
        <taxon>Bacillati</taxon>
        <taxon>Bacillota</taxon>
        <taxon>Bacilli</taxon>
        <taxon>Lactobacillales</taxon>
        <taxon>Carnobacteriaceae</taxon>
        <taxon>Trichococcus</taxon>
    </lineage>
</organism>
<dbReference type="OrthoDB" id="8683379at2"/>
<proteinExistence type="predicted"/>
<accession>A0A143Z954</accession>
<dbReference type="Proteomes" id="UP000199042">
    <property type="component" value="Unassembled WGS sequence"/>
</dbReference>
<dbReference type="GO" id="GO:0016740">
    <property type="term" value="F:transferase activity"/>
    <property type="evidence" value="ECO:0007669"/>
    <property type="project" value="UniProtKB-KW"/>
</dbReference>
<keyword evidence="1" id="KW-0808">Transferase</keyword>
<evidence type="ECO:0000313" key="2">
    <source>
        <dbReference type="Proteomes" id="UP000199042"/>
    </source>
</evidence>
<dbReference type="InterPro" id="IPR014942">
    <property type="entry name" value="AbiEii"/>
</dbReference>
<name>A0A143Z954_9LACT</name>
<comment type="caution">
    <text evidence="1">The sequence shown here is derived from an EMBL/GenBank/DDBJ whole genome shotgun (WGS) entry which is preliminary data.</text>
</comment>
<protein>
    <submittedName>
        <fullName evidence="1">Nucleotidyl transferase AbiEii toxin, Type IV TA system</fullName>
    </submittedName>
</protein>
<gene>
    <name evidence="1" type="ORF">SAMN04488525_1162</name>
</gene>
<dbReference type="RefSeq" id="WP_086987718.1">
    <property type="nucleotide sequence ID" value="NZ_FJNA01000004.1"/>
</dbReference>
<sequence length="291" mass="34186">MNADEIRLTVIKAIFSTPQLEDILTLKGGNAMKLQGLTDRESQDLDFSIKENIRLSKEQDGPLFLERLQNEFNQLGYQVVSFKFEEKPSTKKKWTPPFWGGYKIDFSILKEEVFNTLSEAQLKNINAFAESIEDGKKKIQIDLSFDEYTDPRIKETIDDIDVYLYSPLMIIYEKIRASCQQLPEYTVGMNKKRARDLFDIYTILTNIKHIDLYDEVLNPDNLYIIDKMFSIKDVSIELIPKIETIKEELREDYLNKVIPQVPGDQSTPDFDYLFEFNKELFMKVYHLLQDR</sequence>
<dbReference type="Pfam" id="PF08843">
    <property type="entry name" value="AbiEii"/>
    <property type="match status" value="1"/>
</dbReference>
<keyword evidence="2" id="KW-1185">Reference proteome</keyword>
<reference evidence="1 2" key="1">
    <citation type="submission" date="2016-10" db="EMBL/GenBank/DDBJ databases">
        <authorList>
            <person name="Varghese N."/>
            <person name="Submissions S."/>
        </authorList>
    </citation>
    <scope>NUCLEOTIDE SEQUENCE [LARGE SCALE GENOMIC DNA]</scope>
    <source>
        <strain evidence="1 2">DSM 14526</strain>
    </source>
</reference>
<dbReference type="AlphaFoldDB" id="A0A143Z954"/>
<dbReference type="EMBL" id="FNQH01000016">
    <property type="protein sequence ID" value="SEA97597.1"/>
    <property type="molecule type" value="Genomic_DNA"/>
</dbReference>